<evidence type="ECO:0000313" key="3">
    <source>
        <dbReference type="Proteomes" id="UP000438106"/>
    </source>
</evidence>
<protein>
    <submittedName>
        <fullName evidence="2">Uncharacterized protein</fullName>
    </submittedName>
</protein>
<reference evidence="2 3" key="1">
    <citation type="submission" date="2019-12" db="EMBL/GenBank/DDBJ databases">
        <title>Devosia maris sp. nov., isolated from the deep seawater.</title>
        <authorList>
            <person name="Liu Y."/>
        </authorList>
    </citation>
    <scope>NUCLEOTIDE SEQUENCE [LARGE SCALE GENOMIC DNA]</scope>
    <source>
        <strain evidence="2 3">L53-10-65</strain>
    </source>
</reference>
<feature type="coiled-coil region" evidence="1">
    <location>
        <begin position="32"/>
        <end position="59"/>
    </location>
</feature>
<dbReference type="RefSeq" id="WP_157290548.1">
    <property type="nucleotide sequence ID" value="NZ_WQRF01000003.1"/>
</dbReference>
<proteinExistence type="predicted"/>
<organism evidence="2 3">
    <name type="scientific">Devosia marina</name>
    <dbReference type="NCBI Taxonomy" id="2683198"/>
    <lineage>
        <taxon>Bacteria</taxon>
        <taxon>Pseudomonadati</taxon>
        <taxon>Pseudomonadota</taxon>
        <taxon>Alphaproteobacteria</taxon>
        <taxon>Hyphomicrobiales</taxon>
        <taxon>Devosiaceae</taxon>
        <taxon>Devosia</taxon>
    </lineage>
</organism>
<comment type="caution">
    <text evidence="2">The sequence shown here is derived from an EMBL/GenBank/DDBJ whole genome shotgun (WGS) entry which is preliminary data.</text>
</comment>
<keyword evidence="3" id="KW-1185">Reference proteome</keyword>
<evidence type="ECO:0000256" key="1">
    <source>
        <dbReference type="SAM" id="Coils"/>
    </source>
</evidence>
<dbReference type="EMBL" id="WQRF01000003">
    <property type="protein sequence ID" value="MVS99753.1"/>
    <property type="molecule type" value="Genomic_DNA"/>
</dbReference>
<keyword evidence="1" id="KW-0175">Coiled coil</keyword>
<gene>
    <name evidence="2" type="ORF">GO014_12035</name>
</gene>
<dbReference type="AlphaFoldDB" id="A0A7X3FS27"/>
<dbReference type="Proteomes" id="UP000438106">
    <property type="component" value="Unassembled WGS sequence"/>
</dbReference>
<accession>A0A7X3FS27</accession>
<evidence type="ECO:0000313" key="2">
    <source>
        <dbReference type="EMBL" id="MVS99753.1"/>
    </source>
</evidence>
<sequence length="183" mass="19189">MDTQQEAASEIAQLKLSLELYGRQYTASATSMSELNATLKGLESRLAGLEENLAALSAAPGGSVDALTQRLSALEDTQIEKFVEETVVPEPRPDSQARAAENRSDCVSQNSPFLVAAGDIFPICGTGGWVAVADVGEQRISFSDGSGAYVGRSVPLAGTNCTLTVRSANATWLAGYGELQVNC</sequence>
<name>A0A7X3FS27_9HYPH</name>